<sequence length="550" mass="64416">MNEIKSCAPTDLWTTWEQIQWNKCEHEVRKLQARIVKAQMSGRHNKVKALQWMLTHSFYGKALAVKRVTSNGGKKTAGVDHVLWNTPNQKMDAIASLKRRGYHPQPLRRVNIKKSNGKLRPLGIPTLKDRAMQALYHMALDPVAETTADTHSYGFRKERSTKDAKEMCFTVLARKIAPQWVLEGDIKGCFDHISHEWLLNHIPMDKVILRKWLKSGYVFHNKLYPTYEGTPQGGIISPTLANMVLNGMQTMLSERFKVRMGKNYYNPKINLVRYADDFIVTGKDKEILENKVKPAIKEFLAERGLTLSEEKTKITHIDEGFDFLGYNFRKFNGTLIVKPSVKSVQKLLDKVKSITRKYRAISQVSLIRILNPIIRGWSNYYKTCSCGKTKIKVDYLLYKKIRRWADRRHPKKGKHWVSHKYFHTRGKNHWRFGTWVKKQGEKMFYPLISVCDVPKTKHILIVGEANPYSEQYTTYFDKRHTQNLLEHFNGRYALRNLWEKQMRRCKVCGELITTATPWVQTHLVVNNKRINYLAHENCCKFTNITEWRFL</sequence>
<evidence type="ECO:0000256" key="1">
    <source>
        <dbReference type="ARBA" id="ARBA00034120"/>
    </source>
</evidence>
<dbReference type="Pfam" id="PF13655">
    <property type="entry name" value="RVT_N"/>
    <property type="match status" value="1"/>
</dbReference>
<dbReference type="PROSITE" id="PS50878">
    <property type="entry name" value="RT_POL"/>
    <property type="match status" value="1"/>
</dbReference>
<gene>
    <name evidence="3" type="primary">ltrA</name>
    <name evidence="3" type="ORF">DW853_18410</name>
</gene>
<dbReference type="PANTHER" id="PTHR34047">
    <property type="entry name" value="NUCLEAR INTRON MATURASE 1, MITOCHONDRIAL-RELATED"/>
    <property type="match status" value="1"/>
</dbReference>
<dbReference type="SUPFAM" id="SSF56672">
    <property type="entry name" value="DNA/RNA polymerases"/>
    <property type="match status" value="1"/>
</dbReference>
<dbReference type="InterPro" id="IPR013597">
    <property type="entry name" value="Mat_intron_G2"/>
</dbReference>
<dbReference type="Proteomes" id="UP000285305">
    <property type="component" value="Unassembled WGS sequence"/>
</dbReference>
<comment type="caution">
    <text evidence="3">The sequence shown here is derived from an EMBL/GenBank/DDBJ whole genome shotgun (WGS) entry which is preliminary data.</text>
</comment>
<evidence type="ECO:0000259" key="2">
    <source>
        <dbReference type="PROSITE" id="PS50878"/>
    </source>
</evidence>
<proteinExistence type="inferred from homology"/>
<reference evidence="3 4" key="1">
    <citation type="submission" date="2018-08" db="EMBL/GenBank/DDBJ databases">
        <title>A genome reference for cultivated species of the human gut microbiota.</title>
        <authorList>
            <person name="Zou Y."/>
            <person name="Xue W."/>
            <person name="Luo G."/>
        </authorList>
    </citation>
    <scope>NUCLEOTIDE SEQUENCE [LARGE SCALE GENOMIC DNA]</scope>
    <source>
        <strain evidence="3 4">AM36-9BH</strain>
    </source>
</reference>
<keyword evidence="3" id="KW-0695">RNA-directed DNA polymerase</keyword>
<dbReference type="Pfam" id="PF08388">
    <property type="entry name" value="GIIM"/>
    <property type="match status" value="1"/>
</dbReference>
<evidence type="ECO:0000313" key="4">
    <source>
        <dbReference type="Proteomes" id="UP000285305"/>
    </source>
</evidence>
<dbReference type="CDD" id="cd01651">
    <property type="entry name" value="RT_G2_intron"/>
    <property type="match status" value="1"/>
</dbReference>
<comment type="similarity">
    <text evidence="1">Belongs to the bacterial reverse transcriptase family.</text>
</comment>
<dbReference type="InterPro" id="IPR030931">
    <property type="entry name" value="Group_II_RT_mat"/>
</dbReference>
<dbReference type="Gene3D" id="3.30.70.270">
    <property type="match status" value="1"/>
</dbReference>
<protein>
    <submittedName>
        <fullName evidence="3">Group II intron reverse transcriptase/maturase</fullName>
        <ecNumber evidence="3">2.7.7.49</ecNumber>
    </submittedName>
</protein>
<dbReference type="EMBL" id="QSHQ01000082">
    <property type="protein sequence ID" value="RHC22610.1"/>
    <property type="molecule type" value="Genomic_DNA"/>
</dbReference>
<keyword evidence="3" id="KW-0548">Nucleotidyltransferase</keyword>
<dbReference type="GO" id="GO:0003964">
    <property type="term" value="F:RNA-directed DNA polymerase activity"/>
    <property type="evidence" value="ECO:0007669"/>
    <property type="project" value="UniProtKB-KW"/>
</dbReference>
<organism evidence="3 4">
    <name type="scientific">Bacteroides stercoris</name>
    <dbReference type="NCBI Taxonomy" id="46506"/>
    <lineage>
        <taxon>Bacteria</taxon>
        <taxon>Pseudomonadati</taxon>
        <taxon>Bacteroidota</taxon>
        <taxon>Bacteroidia</taxon>
        <taxon>Bacteroidales</taxon>
        <taxon>Bacteroidaceae</taxon>
        <taxon>Bacteroides</taxon>
    </lineage>
</organism>
<dbReference type="Pfam" id="PF00078">
    <property type="entry name" value="RVT_1"/>
    <property type="match status" value="1"/>
</dbReference>
<dbReference type="InterPro" id="IPR025960">
    <property type="entry name" value="RVT_N"/>
</dbReference>
<keyword evidence="3" id="KW-0808">Transferase</keyword>
<feature type="domain" description="Reverse transcriptase" evidence="2">
    <location>
        <begin position="91"/>
        <end position="328"/>
    </location>
</feature>
<dbReference type="InterPro" id="IPR000477">
    <property type="entry name" value="RT_dom"/>
</dbReference>
<name>A0A413ZH09_BACSE</name>
<dbReference type="InterPro" id="IPR043502">
    <property type="entry name" value="DNA/RNA_pol_sf"/>
</dbReference>
<dbReference type="AlphaFoldDB" id="A0A413ZH09"/>
<dbReference type="EC" id="2.7.7.49" evidence="3"/>
<dbReference type="RefSeq" id="WP_117899960.1">
    <property type="nucleotide sequence ID" value="NZ_QSHQ01000082.1"/>
</dbReference>
<accession>A0A413ZH09</accession>
<dbReference type="InterPro" id="IPR043128">
    <property type="entry name" value="Rev_trsase/Diguanyl_cyclase"/>
</dbReference>
<dbReference type="NCBIfam" id="TIGR04416">
    <property type="entry name" value="group_II_RT_mat"/>
    <property type="match status" value="1"/>
</dbReference>
<dbReference type="InterPro" id="IPR051083">
    <property type="entry name" value="GrpII_Intron_Splice-Mob/Def"/>
</dbReference>
<dbReference type="PANTHER" id="PTHR34047:SF10">
    <property type="entry name" value="GROUP II INTRON-ASSOCIATED OPEN READING FRAME"/>
    <property type="match status" value="1"/>
</dbReference>
<evidence type="ECO:0000313" key="3">
    <source>
        <dbReference type="EMBL" id="RHC22610.1"/>
    </source>
</evidence>
<dbReference type="GeneID" id="66307618"/>